<evidence type="ECO:0000256" key="1">
    <source>
        <dbReference type="SAM" id="MobiDB-lite"/>
    </source>
</evidence>
<feature type="compositionally biased region" description="Basic and acidic residues" evidence="1">
    <location>
        <begin position="384"/>
        <end position="395"/>
    </location>
</feature>
<dbReference type="Proteomes" id="UP000053647">
    <property type="component" value="Unassembled WGS sequence"/>
</dbReference>
<dbReference type="InterPro" id="IPR046521">
    <property type="entry name" value="DUF6698"/>
</dbReference>
<dbReference type="EMBL" id="KN820032">
    <property type="protein sequence ID" value="KIJ07065.1"/>
    <property type="molecule type" value="Genomic_DNA"/>
</dbReference>
<reference evidence="3" key="2">
    <citation type="submission" date="2015-01" db="EMBL/GenBank/DDBJ databases">
        <title>Evolutionary Origins and Diversification of the Mycorrhizal Mutualists.</title>
        <authorList>
            <consortium name="DOE Joint Genome Institute"/>
            <consortium name="Mycorrhizal Genomics Consortium"/>
            <person name="Kohler A."/>
            <person name="Kuo A."/>
            <person name="Nagy L.G."/>
            <person name="Floudas D."/>
            <person name="Copeland A."/>
            <person name="Barry K.W."/>
            <person name="Cichocki N."/>
            <person name="Veneault-Fourrey C."/>
            <person name="LaButti K."/>
            <person name="Lindquist E.A."/>
            <person name="Lipzen A."/>
            <person name="Lundell T."/>
            <person name="Morin E."/>
            <person name="Murat C."/>
            <person name="Riley R."/>
            <person name="Ohm R."/>
            <person name="Sun H."/>
            <person name="Tunlid A."/>
            <person name="Henrissat B."/>
            <person name="Grigoriev I.V."/>
            <person name="Hibbett D.S."/>
            <person name="Martin F."/>
        </authorList>
    </citation>
    <scope>NUCLEOTIDE SEQUENCE [LARGE SCALE GENOMIC DNA]</scope>
    <source>
        <strain evidence="3">ATCC 200175</strain>
    </source>
</reference>
<proteinExistence type="predicted"/>
<name>A0A0C9SWC2_PAXIN</name>
<feature type="compositionally biased region" description="Basic and acidic residues" evidence="1">
    <location>
        <begin position="248"/>
        <end position="259"/>
    </location>
</feature>
<evidence type="ECO:0000313" key="3">
    <source>
        <dbReference type="Proteomes" id="UP000053647"/>
    </source>
</evidence>
<evidence type="ECO:0000313" key="2">
    <source>
        <dbReference type="EMBL" id="KIJ07065.1"/>
    </source>
</evidence>
<reference evidence="2 3" key="1">
    <citation type="submission" date="2014-06" db="EMBL/GenBank/DDBJ databases">
        <authorList>
            <consortium name="DOE Joint Genome Institute"/>
            <person name="Kuo A."/>
            <person name="Kohler A."/>
            <person name="Nagy L.G."/>
            <person name="Floudas D."/>
            <person name="Copeland A."/>
            <person name="Barry K.W."/>
            <person name="Cichocki N."/>
            <person name="Veneault-Fourrey C."/>
            <person name="LaButti K."/>
            <person name="Lindquist E.A."/>
            <person name="Lipzen A."/>
            <person name="Lundell T."/>
            <person name="Morin E."/>
            <person name="Murat C."/>
            <person name="Sun H."/>
            <person name="Tunlid A."/>
            <person name="Henrissat B."/>
            <person name="Grigoriev I.V."/>
            <person name="Hibbett D.S."/>
            <person name="Martin F."/>
            <person name="Nordberg H.P."/>
            <person name="Cantor M.N."/>
            <person name="Hua S.X."/>
        </authorList>
    </citation>
    <scope>NUCLEOTIDE SEQUENCE [LARGE SCALE GENOMIC DNA]</scope>
    <source>
        <strain evidence="2 3">ATCC 200175</strain>
    </source>
</reference>
<sequence>MSDGRSADLNSIKHKGLKYVLHDMHSKAEALDPSIPEVMDKSTRGIYHPMLARFMCPRTKLDQFDQDPELGMEDLQAGVITTKASRWPAGFYEHGVYSPGDKTKGLFRNHIVARFYQHLFIGPSSVMEQSTSRKSSKASKNRAWDLRCVDRYIIAYVHIMTYITLSHAPQWTQVIGEMDLSDLYWRIVEMLDDKTDPWVKETIGWWNSLTGPSSKVHSRNKKRPLEDGDSSEDDMAQIRAQRASRGTSGDKDIREERNQPPKFSKASRDNHCHYDDHDGNTNNDNDSERAASSRQNTNKKFALKPITIEDLPRPRLTARKARLVPSSPTLPAEQDVSCLSSKRHPRRHAALEDEASEEEYPAVARRTPAIVAPPNEDRDEDEYQEHRLSTSHERPLSPLPELTDDDDGQAPVQILTKNKTKSAKRPAKLIDDDQATSPPPPKKVKKVLLPYYATLFYSNGGAFQILSDWYYFAVFSLSPSSFDFCVKFSPVSSAHGRFCLVQLLLDSQGIYDDKWYTL</sequence>
<accession>A0A0C9SWC2</accession>
<gene>
    <name evidence="2" type="ORF">PAXINDRAFT_158542</name>
</gene>
<dbReference type="HOGENOM" id="CLU_525892_0_0_1"/>
<feature type="region of interest" description="Disordered" evidence="1">
    <location>
        <begin position="212"/>
        <end position="441"/>
    </location>
</feature>
<organism evidence="2 3">
    <name type="scientific">Paxillus involutus ATCC 200175</name>
    <dbReference type="NCBI Taxonomy" id="664439"/>
    <lineage>
        <taxon>Eukaryota</taxon>
        <taxon>Fungi</taxon>
        <taxon>Dikarya</taxon>
        <taxon>Basidiomycota</taxon>
        <taxon>Agaricomycotina</taxon>
        <taxon>Agaricomycetes</taxon>
        <taxon>Agaricomycetidae</taxon>
        <taxon>Boletales</taxon>
        <taxon>Paxilineae</taxon>
        <taxon>Paxillaceae</taxon>
        <taxon>Paxillus</taxon>
    </lineage>
</organism>
<feature type="compositionally biased region" description="Basic and acidic residues" evidence="1">
    <location>
        <begin position="266"/>
        <end position="279"/>
    </location>
</feature>
<dbReference type="AlphaFoldDB" id="A0A0C9SWC2"/>
<dbReference type="Pfam" id="PF20414">
    <property type="entry name" value="DUF6698"/>
    <property type="match status" value="1"/>
</dbReference>
<feature type="compositionally biased region" description="Basic residues" evidence="1">
    <location>
        <begin position="418"/>
        <end position="427"/>
    </location>
</feature>
<dbReference type="OrthoDB" id="3220614at2759"/>
<protein>
    <submittedName>
        <fullName evidence="2">Uncharacterized protein</fullName>
    </submittedName>
</protein>
<keyword evidence="3" id="KW-1185">Reference proteome</keyword>